<dbReference type="RefSeq" id="WP_011396496.1">
    <property type="nucleotide sequence ID" value="NC_007645.1"/>
</dbReference>
<reference evidence="1 2" key="1">
    <citation type="journal article" date="2005" name="Nucleic Acids Res.">
        <title>Genomic blueprint of Hahella chejuensis, a marine microbe producing an algicidal agent.</title>
        <authorList>
            <person name="Jeong H."/>
            <person name="Yim J.H."/>
            <person name="Lee C."/>
            <person name="Choi S.-H."/>
            <person name="Park Y.K."/>
            <person name="Yoon S.H."/>
            <person name="Hur C.-G."/>
            <person name="Kang H.-Y."/>
            <person name="Kim D."/>
            <person name="Lee H.H."/>
            <person name="Park K.H."/>
            <person name="Park S.-H."/>
            <person name="Park H.-S."/>
            <person name="Lee H.K."/>
            <person name="Oh T.K."/>
            <person name="Kim J.F."/>
        </authorList>
    </citation>
    <scope>NUCLEOTIDE SEQUENCE [LARGE SCALE GENOMIC DNA]</scope>
    <source>
        <strain evidence="1 2">KCTC 2396</strain>
    </source>
</reference>
<proteinExistence type="predicted"/>
<dbReference type="EMBL" id="CP000155">
    <property type="protein sequence ID" value="ABC29427.1"/>
    <property type="molecule type" value="Genomic_DNA"/>
</dbReference>
<evidence type="ECO:0000313" key="2">
    <source>
        <dbReference type="Proteomes" id="UP000000238"/>
    </source>
</evidence>
<dbReference type="OrthoDB" id="6195342at2"/>
<evidence type="ECO:0000313" key="1">
    <source>
        <dbReference type="EMBL" id="ABC29427.1"/>
    </source>
</evidence>
<organism evidence="1 2">
    <name type="scientific">Hahella chejuensis (strain KCTC 2396)</name>
    <dbReference type="NCBI Taxonomy" id="349521"/>
    <lineage>
        <taxon>Bacteria</taxon>
        <taxon>Pseudomonadati</taxon>
        <taxon>Pseudomonadota</taxon>
        <taxon>Gammaproteobacteria</taxon>
        <taxon>Oceanospirillales</taxon>
        <taxon>Hahellaceae</taxon>
        <taxon>Hahella</taxon>
    </lineage>
</organism>
<dbReference type="HOGENOM" id="CLU_148663_2_0_6"/>
<dbReference type="Pfam" id="PF13957">
    <property type="entry name" value="YafO_toxin"/>
    <property type="match status" value="1"/>
</dbReference>
<dbReference type="KEGG" id="hch:HCH_02638"/>
<protein>
    <submittedName>
        <fullName evidence="1">Uncharacterized protein</fullName>
    </submittedName>
</protein>
<dbReference type="STRING" id="349521.HCH_02638"/>
<keyword evidence="2" id="KW-1185">Reference proteome</keyword>
<dbReference type="Proteomes" id="UP000000238">
    <property type="component" value="Chromosome"/>
</dbReference>
<gene>
    <name evidence="1" type="ordered locus">HCH_02638</name>
</gene>
<name>Q2SIU7_HAHCH</name>
<dbReference type="AlphaFoldDB" id="Q2SIU7"/>
<sequence>MTIKVFEVPKIREARKQNPYLSQLIKDFSAYKNGGFISYFGRDTLYLEPRSLMNDAKVLHIHLLHENHKWYKAQQEAIKSGREPIDNYMLRCDVNPPEFDRALIYTQGRKNKNYYLILDFLNGYAHARTTISGKNRLNNTIYMEELVKKAEDFRNAF</sequence>
<dbReference type="InterPro" id="IPR020353">
    <property type="entry name" value="Toxin_YafO"/>
</dbReference>
<accession>Q2SIU7</accession>